<sequence length="85" mass="8531">MSSFFSIPSPRIAPNTAPPIAPPGPKAAPIAPPAIAPPIAPPPVASPPSSESLNSISLPPSVWGDLGVISSTSSPTMLSCRETLH</sequence>
<dbReference type="Proteomes" id="UP000302218">
    <property type="component" value="Chromosome"/>
</dbReference>
<reference evidence="3" key="1">
    <citation type="submission" date="2019-05" db="EMBL/GenBank/DDBJ databases">
        <title>Genome sequence and methylation pattern of the halophilic Archaeon Natrinema versiforme BOL5-4.</title>
        <authorList>
            <person name="DasSarma P."/>
            <person name="Anton B.P."/>
            <person name="DasSarma S.L."/>
            <person name="Martinez F.L."/>
            <person name="Guzman D."/>
            <person name="Roberts R.J."/>
            <person name="DasSarma S."/>
        </authorList>
    </citation>
    <scope>NUCLEOTIDE SEQUENCE [LARGE SCALE GENOMIC DNA]</scope>
    <source>
        <strain evidence="3">BOL5-4</strain>
    </source>
</reference>
<evidence type="ECO:0000313" key="2">
    <source>
        <dbReference type="EMBL" id="QCS43396.1"/>
    </source>
</evidence>
<accession>A0A4V1FZX8</accession>
<dbReference type="KEGG" id="nvr:FEJ81_13935"/>
<dbReference type="EMBL" id="CP040330">
    <property type="protein sequence ID" value="QCS43396.1"/>
    <property type="molecule type" value="Genomic_DNA"/>
</dbReference>
<organism evidence="2 3">
    <name type="scientific">Natrinema versiforme</name>
    <dbReference type="NCBI Taxonomy" id="88724"/>
    <lineage>
        <taxon>Archaea</taxon>
        <taxon>Methanobacteriati</taxon>
        <taxon>Methanobacteriota</taxon>
        <taxon>Stenosarchaea group</taxon>
        <taxon>Halobacteria</taxon>
        <taxon>Halobacteriales</taxon>
        <taxon>Natrialbaceae</taxon>
        <taxon>Natrinema</taxon>
    </lineage>
</organism>
<feature type="compositionally biased region" description="Pro residues" evidence="1">
    <location>
        <begin position="16"/>
        <end position="46"/>
    </location>
</feature>
<proteinExistence type="predicted"/>
<protein>
    <submittedName>
        <fullName evidence="2">Uncharacterized protein</fullName>
    </submittedName>
</protein>
<evidence type="ECO:0000313" key="3">
    <source>
        <dbReference type="Proteomes" id="UP000302218"/>
    </source>
</evidence>
<name>A0A4V1FZX8_9EURY</name>
<evidence type="ECO:0000256" key="1">
    <source>
        <dbReference type="SAM" id="MobiDB-lite"/>
    </source>
</evidence>
<feature type="region of interest" description="Disordered" evidence="1">
    <location>
        <begin position="1"/>
        <end position="55"/>
    </location>
</feature>
<gene>
    <name evidence="2" type="ORF">FEJ81_13935</name>
</gene>
<dbReference type="AlphaFoldDB" id="A0A4V1FZX8"/>